<organism evidence="5 7">
    <name type="scientific">Clostridium chromiireducens</name>
    <dbReference type="NCBI Taxonomy" id="225345"/>
    <lineage>
        <taxon>Bacteria</taxon>
        <taxon>Bacillati</taxon>
        <taxon>Bacillota</taxon>
        <taxon>Clostridia</taxon>
        <taxon>Eubacteriales</taxon>
        <taxon>Clostridiaceae</taxon>
        <taxon>Clostridium</taxon>
    </lineage>
</organism>
<dbReference type="InterPro" id="IPR017900">
    <property type="entry name" value="4Fe4S_Fe_S_CS"/>
</dbReference>
<name>A0A1V4J0I8_9CLOT</name>
<keyword evidence="2" id="KW-0408">Iron</keyword>
<keyword evidence="1" id="KW-0479">Metal-binding</keyword>
<reference evidence="6 8" key="2">
    <citation type="submission" date="2018-08" db="EMBL/GenBank/DDBJ databases">
        <title>Genome of Clostridium chromiireducens C1, DSM12136.</title>
        <authorList>
            <person name="Xing M."/>
            <person name="Wei Y."/>
            <person name="Ang E.L."/>
            <person name="Zhao H."/>
            <person name="Zhang Y."/>
        </authorList>
    </citation>
    <scope>NUCLEOTIDE SEQUENCE [LARGE SCALE GENOMIC DNA]</scope>
    <source>
        <strain evidence="6 8">C1</strain>
    </source>
</reference>
<dbReference type="InterPro" id="IPR017896">
    <property type="entry name" value="4Fe4S_Fe-S-bd"/>
</dbReference>
<keyword evidence="3" id="KW-0411">Iron-sulfur</keyword>
<gene>
    <name evidence="5" type="ORF">CLCHR_06530</name>
    <name evidence="6" type="ORF">D2A34_06295</name>
</gene>
<evidence type="ECO:0000256" key="3">
    <source>
        <dbReference type="ARBA" id="ARBA00023014"/>
    </source>
</evidence>
<dbReference type="STRING" id="225345.CLCHR_06530"/>
<feature type="domain" description="4Fe-4S ferredoxin-type" evidence="4">
    <location>
        <begin position="218"/>
        <end position="246"/>
    </location>
</feature>
<evidence type="ECO:0000313" key="6">
    <source>
        <dbReference type="EMBL" id="RII34815.1"/>
    </source>
</evidence>
<evidence type="ECO:0000313" key="8">
    <source>
        <dbReference type="Proteomes" id="UP000265930"/>
    </source>
</evidence>
<keyword evidence="7" id="KW-1185">Reference proteome</keyword>
<dbReference type="GO" id="GO:0010181">
    <property type="term" value="F:FMN binding"/>
    <property type="evidence" value="ECO:0007669"/>
    <property type="project" value="InterPro"/>
</dbReference>
<dbReference type="PANTHER" id="PTHR43122:SF1">
    <property type="entry name" value="IRON-SULFUR-BINDING PROTEIN"/>
    <property type="match status" value="1"/>
</dbReference>
<dbReference type="GO" id="GO:0009055">
    <property type="term" value="F:electron transfer activity"/>
    <property type="evidence" value="ECO:0007669"/>
    <property type="project" value="InterPro"/>
</dbReference>
<dbReference type="Gene3D" id="3.40.50.360">
    <property type="match status" value="1"/>
</dbReference>
<dbReference type="InterPro" id="IPR047964">
    <property type="entry name" value="EFR1-like"/>
</dbReference>
<dbReference type="InterPro" id="IPR029039">
    <property type="entry name" value="Flavoprotein-like_sf"/>
</dbReference>
<dbReference type="AlphaFoldDB" id="A0A1V4J0I8"/>
<evidence type="ECO:0000313" key="7">
    <source>
        <dbReference type="Proteomes" id="UP000191056"/>
    </source>
</evidence>
<dbReference type="SUPFAM" id="SSF54862">
    <property type="entry name" value="4Fe-4S ferredoxins"/>
    <property type="match status" value="1"/>
</dbReference>
<evidence type="ECO:0000313" key="5">
    <source>
        <dbReference type="EMBL" id="OPJ65669.1"/>
    </source>
</evidence>
<reference evidence="5 7" key="1">
    <citation type="submission" date="2017-03" db="EMBL/GenBank/DDBJ databases">
        <title>Genome sequence of Clostridium chromiireducens DSM 23318.</title>
        <authorList>
            <person name="Poehlein A."/>
            <person name="Daniel R."/>
        </authorList>
    </citation>
    <scope>NUCLEOTIDE SEQUENCE [LARGE SCALE GENOMIC DNA]</scope>
    <source>
        <strain evidence="5 7">DSM 23318</strain>
    </source>
</reference>
<proteinExistence type="predicted"/>
<accession>A0A1V4J0I8</accession>
<feature type="domain" description="4Fe-4S ferredoxin-type" evidence="4">
    <location>
        <begin position="188"/>
        <end position="217"/>
    </location>
</feature>
<dbReference type="PROSITE" id="PS51379">
    <property type="entry name" value="4FE4S_FER_2"/>
    <property type="match status" value="2"/>
</dbReference>
<dbReference type="Pfam" id="PF12838">
    <property type="entry name" value="Fer4_7"/>
    <property type="match status" value="1"/>
</dbReference>
<protein>
    <submittedName>
        <fullName evidence="6">4Fe-4S dicluster domain-containing protein</fullName>
    </submittedName>
    <submittedName>
        <fullName evidence="5">Ferredoxin</fullName>
    </submittedName>
</protein>
<sequence length="264" mass="30666">MKGLIFYFSGTGTTKLAAEYIVSKINNIDFDFHDMNNKNIPDINQYTILGFATYAQFFSPPKYVENFIESINKEEKKYVFVFNTYGLINGNTLSILGESVKERGYKLIAGFALNTPESSPIMIKYKITSENAPNEKELIKFNEFIRNLDKKVNEINRGIEIKEISIKKKRVFTVVKKLLSGNSLVSIGEKHVNKDKCIKCKMCQEKCPYEAIYFKHEYPEFDEKKCESCFICYNNCPTKAIYSNKHKSVRYRKPNDKVIKKLKH</sequence>
<dbReference type="PANTHER" id="PTHR43122">
    <property type="entry name" value="FERREDOXIN SUBUNIT OF PYRUVATE:FLAVODOXIN OXIDOREDUCTASE-RELATED"/>
    <property type="match status" value="1"/>
</dbReference>
<dbReference type="InterPro" id="IPR001226">
    <property type="entry name" value="Flavodoxin_CS"/>
</dbReference>
<dbReference type="RefSeq" id="WP_079438251.1">
    <property type="nucleotide sequence ID" value="NZ_MZGT01000006.1"/>
</dbReference>
<dbReference type="Gene3D" id="3.30.70.20">
    <property type="match status" value="1"/>
</dbReference>
<dbReference type="GO" id="GO:0051536">
    <property type="term" value="F:iron-sulfur cluster binding"/>
    <property type="evidence" value="ECO:0007669"/>
    <property type="project" value="UniProtKB-KW"/>
</dbReference>
<dbReference type="PROSITE" id="PS00198">
    <property type="entry name" value="4FE4S_FER_1"/>
    <property type="match status" value="2"/>
</dbReference>
<evidence type="ECO:0000256" key="1">
    <source>
        <dbReference type="ARBA" id="ARBA00022723"/>
    </source>
</evidence>
<dbReference type="Proteomes" id="UP000191056">
    <property type="component" value="Unassembled WGS sequence"/>
</dbReference>
<dbReference type="SUPFAM" id="SSF52218">
    <property type="entry name" value="Flavoproteins"/>
    <property type="match status" value="1"/>
</dbReference>
<evidence type="ECO:0000256" key="2">
    <source>
        <dbReference type="ARBA" id="ARBA00023004"/>
    </source>
</evidence>
<dbReference type="Proteomes" id="UP000265930">
    <property type="component" value="Unassembled WGS sequence"/>
</dbReference>
<dbReference type="NCBIfam" id="NF038196">
    <property type="entry name" value="ferrodoxin_EFR1"/>
    <property type="match status" value="1"/>
</dbReference>
<comment type="caution">
    <text evidence="5">The sequence shown here is derived from an EMBL/GenBank/DDBJ whole genome shotgun (WGS) entry which is preliminary data.</text>
</comment>
<dbReference type="EMBL" id="QXDJ01000002">
    <property type="protein sequence ID" value="RII34815.1"/>
    <property type="molecule type" value="Genomic_DNA"/>
</dbReference>
<dbReference type="EMBL" id="MZGT01000006">
    <property type="protein sequence ID" value="OPJ65669.1"/>
    <property type="molecule type" value="Genomic_DNA"/>
</dbReference>
<dbReference type="GO" id="GO:0046872">
    <property type="term" value="F:metal ion binding"/>
    <property type="evidence" value="ECO:0007669"/>
    <property type="project" value="UniProtKB-KW"/>
</dbReference>
<dbReference type="OrthoDB" id="9813995at2"/>
<evidence type="ECO:0000259" key="4">
    <source>
        <dbReference type="PROSITE" id="PS51379"/>
    </source>
</evidence>
<dbReference type="PROSITE" id="PS00201">
    <property type="entry name" value="FLAVODOXIN"/>
    <property type="match status" value="1"/>
</dbReference>